<feature type="compositionally biased region" description="Basic and acidic residues" evidence="1">
    <location>
        <begin position="30"/>
        <end position="44"/>
    </location>
</feature>
<name>A0ABQ8TDG5_PERAM</name>
<evidence type="ECO:0000313" key="2">
    <source>
        <dbReference type="EMBL" id="KAJ4444549.1"/>
    </source>
</evidence>
<keyword evidence="3" id="KW-1185">Reference proteome</keyword>
<feature type="region of interest" description="Disordered" evidence="1">
    <location>
        <begin position="1"/>
        <end position="44"/>
    </location>
</feature>
<dbReference type="Proteomes" id="UP001148838">
    <property type="component" value="Unassembled WGS sequence"/>
</dbReference>
<proteinExistence type="predicted"/>
<organism evidence="2 3">
    <name type="scientific">Periplaneta americana</name>
    <name type="common">American cockroach</name>
    <name type="synonym">Blatta americana</name>
    <dbReference type="NCBI Taxonomy" id="6978"/>
    <lineage>
        <taxon>Eukaryota</taxon>
        <taxon>Metazoa</taxon>
        <taxon>Ecdysozoa</taxon>
        <taxon>Arthropoda</taxon>
        <taxon>Hexapoda</taxon>
        <taxon>Insecta</taxon>
        <taxon>Pterygota</taxon>
        <taxon>Neoptera</taxon>
        <taxon>Polyneoptera</taxon>
        <taxon>Dictyoptera</taxon>
        <taxon>Blattodea</taxon>
        <taxon>Blattoidea</taxon>
        <taxon>Blattidae</taxon>
        <taxon>Blattinae</taxon>
        <taxon>Periplaneta</taxon>
    </lineage>
</organism>
<dbReference type="EMBL" id="JAJSOF020000011">
    <property type="protein sequence ID" value="KAJ4444549.1"/>
    <property type="molecule type" value="Genomic_DNA"/>
</dbReference>
<evidence type="ECO:0000313" key="3">
    <source>
        <dbReference type="Proteomes" id="UP001148838"/>
    </source>
</evidence>
<protein>
    <submittedName>
        <fullName evidence="2">Uncharacterized protein</fullName>
    </submittedName>
</protein>
<evidence type="ECO:0000256" key="1">
    <source>
        <dbReference type="SAM" id="MobiDB-lite"/>
    </source>
</evidence>
<gene>
    <name evidence="2" type="ORF">ANN_06344</name>
</gene>
<sequence length="87" mass="9515">MAGLCEGSNEPPDSLKARPRPTSRLLASRPHAEAEVDDHPTRIEVAPRDVKQLGHTEPDSFQLCHWKTRGWNIAADGTRCSGAHGYG</sequence>
<accession>A0ABQ8TDG5</accession>
<comment type="caution">
    <text evidence="2">The sequence shown here is derived from an EMBL/GenBank/DDBJ whole genome shotgun (WGS) entry which is preliminary data.</text>
</comment>
<reference evidence="2 3" key="1">
    <citation type="journal article" date="2022" name="Allergy">
        <title>Genome assembly and annotation of Periplaneta americana reveal a comprehensive cockroach allergen profile.</title>
        <authorList>
            <person name="Wang L."/>
            <person name="Xiong Q."/>
            <person name="Saelim N."/>
            <person name="Wang L."/>
            <person name="Nong W."/>
            <person name="Wan A.T."/>
            <person name="Shi M."/>
            <person name="Liu X."/>
            <person name="Cao Q."/>
            <person name="Hui J.H.L."/>
            <person name="Sookrung N."/>
            <person name="Leung T.F."/>
            <person name="Tungtrongchitr A."/>
            <person name="Tsui S.K.W."/>
        </authorList>
    </citation>
    <scope>NUCLEOTIDE SEQUENCE [LARGE SCALE GENOMIC DNA]</scope>
    <source>
        <strain evidence="2">PWHHKU_190912</strain>
    </source>
</reference>